<protein>
    <submittedName>
        <fullName evidence="3">Uncharacterized protein LOC111316756</fullName>
    </submittedName>
</protein>
<dbReference type="GeneID" id="111316756"/>
<evidence type="ECO:0000313" key="3">
    <source>
        <dbReference type="RefSeq" id="XP_022774598.1"/>
    </source>
</evidence>
<evidence type="ECO:0000256" key="1">
    <source>
        <dbReference type="SAM" id="MobiDB-lite"/>
    </source>
</evidence>
<reference evidence="3" key="1">
    <citation type="submission" date="2025-08" db="UniProtKB">
        <authorList>
            <consortium name="RefSeq"/>
        </authorList>
    </citation>
    <scope>IDENTIFICATION</scope>
    <source>
        <tissue evidence="3">Fruit stalk</tissue>
    </source>
</reference>
<sequence length="206" mass="23040">MIQHLNQNTQLWNEAPNHFQCPSSYNRSPLYIFPNHSSPAKIFIIEKKNKLSMDSSENGSTSLKQRLTIGFFISFMALCAKHASRVSKKIKPKTKENGLASSDSPRFYGPKSPLKSPRPKRLLKTISNKAITLVHRKKLGQENGKDVEEFGDGGVWQRAILMGDKCQPLDFSGVIYYDSKGNQLDQVPIRSPRASPLPAYLAHGGL</sequence>
<organism evidence="2 3">
    <name type="scientific">Durio zibethinus</name>
    <name type="common">Durian</name>
    <dbReference type="NCBI Taxonomy" id="66656"/>
    <lineage>
        <taxon>Eukaryota</taxon>
        <taxon>Viridiplantae</taxon>
        <taxon>Streptophyta</taxon>
        <taxon>Embryophyta</taxon>
        <taxon>Tracheophyta</taxon>
        <taxon>Spermatophyta</taxon>
        <taxon>Magnoliopsida</taxon>
        <taxon>eudicotyledons</taxon>
        <taxon>Gunneridae</taxon>
        <taxon>Pentapetalae</taxon>
        <taxon>rosids</taxon>
        <taxon>malvids</taxon>
        <taxon>Malvales</taxon>
        <taxon>Malvaceae</taxon>
        <taxon>Helicteroideae</taxon>
        <taxon>Durio</taxon>
    </lineage>
</organism>
<gene>
    <name evidence="3" type="primary">LOC111316756</name>
</gene>
<dbReference type="OrthoDB" id="755532at2759"/>
<keyword evidence="2" id="KW-1185">Reference proteome</keyword>
<dbReference type="PANTHER" id="PTHR33237:SF46">
    <property type="entry name" value="OS01G0606100 PROTEIN"/>
    <property type="match status" value="1"/>
</dbReference>
<dbReference type="Proteomes" id="UP000515121">
    <property type="component" value="Unplaced"/>
</dbReference>
<evidence type="ECO:0000313" key="2">
    <source>
        <dbReference type="Proteomes" id="UP000515121"/>
    </source>
</evidence>
<dbReference type="RefSeq" id="XP_022774598.1">
    <property type="nucleotide sequence ID" value="XM_022918863.1"/>
</dbReference>
<dbReference type="AlphaFoldDB" id="A0A6P6BBW4"/>
<accession>A0A6P6BBW4</accession>
<feature type="region of interest" description="Disordered" evidence="1">
    <location>
        <begin position="90"/>
        <end position="119"/>
    </location>
</feature>
<name>A0A6P6BBW4_DURZI</name>
<proteinExistence type="predicted"/>
<dbReference type="KEGG" id="dzi:111316756"/>
<dbReference type="PANTHER" id="PTHR33237">
    <property type="entry name" value="F2P16.13 PROTEIN-RELATED"/>
    <property type="match status" value="1"/>
</dbReference>